<keyword evidence="3" id="KW-1185">Reference proteome</keyword>
<proteinExistence type="predicted"/>
<evidence type="ECO:0000313" key="3">
    <source>
        <dbReference type="Proteomes" id="UP000815677"/>
    </source>
</evidence>
<dbReference type="Pfam" id="PF20414">
    <property type="entry name" value="DUF6698"/>
    <property type="match status" value="1"/>
</dbReference>
<reference evidence="2" key="1">
    <citation type="submission" date="2014-09" db="EMBL/GenBank/DDBJ databases">
        <title>Genome sequence of the luminous mushroom Mycena chlorophos for searching fungal bioluminescence genes.</title>
        <authorList>
            <person name="Tanaka Y."/>
            <person name="Kasuga D."/>
            <person name="Oba Y."/>
            <person name="Hase S."/>
            <person name="Sato K."/>
            <person name="Oba Y."/>
            <person name="Sakakibara Y."/>
        </authorList>
    </citation>
    <scope>NUCLEOTIDE SEQUENCE</scope>
</reference>
<evidence type="ECO:0000313" key="2">
    <source>
        <dbReference type="EMBL" id="GAT44350.1"/>
    </source>
</evidence>
<feature type="compositionally biased region" description="Pro residues" evidence="1">
    <location>
        <begin position="435"/>
        <end position="447"/>
    </location>
</feature>
<dbReference type="Proteomes" id="UP000815677">
    <property type="component" value="Unassembled WGS sequence"/>
</dbReference>
<dbReference type="InterPro" id="IPR046521">
    <property type="entry name" value="DUF6698"/>
</dbReference>
<feature type="region of interest" description="Disordered" evidence="1">
    <location>
        <begin position="151"/>
        <end position="180"/>
    </location>
</feature>
<gene>
    <name evidence="2" type="ORF">MCHLO_01984</name>
</gene>
<name>A0ABQ0KZR7_MYCCL</name>
<feature type="compositionally biased region" description="Polar residues" evidence="1">
    <location>
        <begin position="532"/>
        <end position="554"/>
    </location>
</feature>
<protein>
    <submittedName>
        <fullName evidence="2">Uncharacterized protein</fullName>
    </submittedName>
</protein>
<feature type="region of interest" description="Disordered" evidence="1">
    <location>
        <begin position="494"/>
        <end position="575"/>
    </location>
</feature>
<evidence type="ECO:0000256" key="1">
    <source>
        <dbReference type="SAM" id="MobiDB-lite"/>
    </source>
</evidence>
<sequence length="909" mass="102345">MFANQGPREERQFRSWDRQMKKTVERLEQRMIAHYDLVRALEGKRQLKPRSPPPFLDYSASDTPLEITDKHGYPLVVVLPNVFSETSADMIYDMLEEYHKSAGIKVPNGGGADGHARGAVDNYVSEPGFLTGVAKLAKIWHARMEAEEAADLAAASKKPANGRKTLPEPDAEALPPTPPRLHHQISESQRTFHTFGFYPTLPGVSIDQDPALKTFSADIKTHLYVRLSGRLGETQFNQAQLNDVIVEGNRFFTHAFLGINFATYDRQRDQDLINPRTRCNILVEADPDGTDDDERYLCGRVLNGYHANVRLRSSAKRFERVELLRIRWYRRDTTYKSGWKRKRLHRYEFIPHDEPGAFGFLDPSDVVRAAHLIPNFAEGRTTDLLPRSVARQFDPKEEDPDAGWCSYSLNWFADRDMISRFMSDLFGPRMDLLNPAPPRSEPEPNPAPDSNRAPTPEREPEPMEEDQDLDVLFVDVQKTVEDLLAAEDEIMAELGGDEDDEDEGQGDADFEDAGRREQDDSDDEEEDRSLAQLANSSLNRLKNSTQDPQSTTPATRVRVAPEGAKVQEPGTTWHKTPAHNVTAEFFCTTTTLLFPPSLPPAVMPAEAPYVPPAPRTVPASLPDDLKPGYIDVMVQLGFMTVEGVKKRGRVGEVQQEAYDRIIAAARLYPRNRHPIYNAMLIAMLGPPAAWGPPLRDAAAGEVVVNDLPISDKATHEKIFATMLKHLPEQAPSLKHFYMYSVHDPKPWEDLTNRISVAAEDARTTDTRSFKTRVPELVCPTEQHFLFPALSASNKSDRGFSHETLRLYLLPPKHRKYFPEPVFVQPKAEYVSTGLLRHRHRAHAVLAATPAKRPPPRAQLRHGLGGLVCRPVIRNWMAGSAPVREAVSAGCRRWLEKRMRDGQVSASTAF</sequence>
<feature type="region of interest" description="Disordered" evidence="1">
    <location>
        <begin position="432"/>
        <end position="468"/>
    </location>
</feature>
<accession>A0ABQ0KZR7</accession>
<organism evidence="2 3">
    <name type="scientific">Mycena chlorophos</name>
    <name type="common">Agaric fungus</name>
    <name type="synonym">Agaricus chlorophos</name>
    <dbReference type="NCBI Taxonomy" id="658473"/>
    <lineage>
        <taxon>Eukaryota</taxon>
        <taxon>Fungi</taxon>
        <taxon>Dikarya</taxon>
        <taxon>Basidiomycota</taxon>
        <taxon>Agaricomycotina</taxon>
        <taxon>Agaricomycetes</taxon>
        <taxon>Agaricomycetidae</taxon>
        <taxon>Agaricales</taxon>
        <taxon>Marasmiineae</taxon>
        <taxon>Mycenaceae</taxon>
        <taxon>Mycena</taxon>
    </lineage>
</organism>
<dbReference type="EMBL" id="DF839677">
    <property type="protein sequence ID" value="GAT44350.1"/>
    <property type="molecule type" value="Genomic_DNA"/>
</dbReference>
<feature type="compositionally biased region" description="Acidic residues" evidence="1">
    <location>
        <begin position="494"/>
        <end position="511"/>
    </location>
</feature>